<proteinExistence type="predicted"/>
<name>A0A2N1MAV3_9GLOM</name>
<dbReference type="VEuPathDB" id="FungiDB:RhiirA1_421463"/>
<evidence type="ECO:0000313" key="2">
    <source>
        <dbReference type="Proteomes" id="UP000233469"/>
    </source>
</evidence>
<comment type="caution">
    <text evidence="1">The sequence shown here is derived from an EMBL/GenBank/DDBJ whole genome shotgun (WGS) entry which is preliminary data.</text>
</comment>
<reference evidence="1 2" key="1">
    <citation type="submission" date="2016-04" db="EMBL/GenBank/DDBJ databases">
        <title>Genome analyses suggest a sexual origin of heterokaryosis in a supposedly ancient asexual fungus.</title>
        <authorList>
            <person name="Ropars J."/>
            <person name="Sedzielewska K."/>
            <person name="Noel J."/>
            <person name="Charron P."/>
            <person name="Farinelli L."/>
            <person name="Marton T."/>
            <person name="Kruger M."/>
            <person name="Pelin A."/>
            <person name="Brachmann A."/>
            <person name="Corradi N."/>
        </authorList>
    </citation>
    <scope>NUCLEOTIDE SEQUENCE [LARGE SCALE GENOMIC DNA]</scope>
    <source>
        <strain evidence="1 2">C2</strain>
    </source>
</reference>
<sequence length="186" mass="21933">MNVEENLINDQGNSSIVRSLVSDIESTKESLIFDEDFAASDEERFVSTSDKELIVSDDESVASDLTYRIDVNVEEYVEYDAMFNEIPSDFSDIFQEFSSKEYAEFMYMVTRFQFVYKILSPMQSYDFLINIQNIMINHCLQHLKLDKSLWRIYNFQILAGERKQFLNIKEKNTTLSIGWYLMVYKS</sequence>
<evidence type="ECO:0000313" key="1">
    <source>
        <dbReference type="EMBL" id="PKK58745.1"/>
    </source>
</evidence>
<dbReference type="Proteomes" id="UP000233469">
    <property type="component" value="Unassembled WGS sequence"/>
</dbReference>
<reference evidence="1 2" key="2">
    <citation type="submission" date="2017-10" db="EMBL/GenBank/DDBJ databases">
        <title>Extensive intraspecific genome diversity in a model arbuscular mycorrhizal fungus.</title>
        <authorList>
            <person name="Chen E.C.H."/>
            <person name="Morin E."/>
            <person name="Baudet D."/>
            <person name="Noel J."/>
            <person name="Ndikumana S."/>
            <person name="Charron P."/>
            <person name="St-Onge C."/>
            <person name="Giorgi J."/>
            <person name="Grigoriev I.V."/>
            <person name="Roux C."/>
            <person name="Martin F.M."/>
            <person name="Corradi N."/>
        </authorList>
    </citation>
    <scope>NUCLEOTIDE SEQUENCE [LARGE SCALE GENOMIC DNA]</scope>
    <source>
        <strain evidence="1 2">C2</strain>
    </source>
</reference>
<dbReference type="EMBL" id="LLXL01003410">
    <property type="protein sequence ID" value="PKK58745.1"/>
    <property type="molecule type" value="Genomic_DNA"/>
</dbReference>
<dbReference type="VEuPathDB" id="FungiDB:FUN_019115"/>
<accession>A0A2N1MAV3</accession>
<organism evidence="1 2">
    <name type="scientific">Rhizophagus irregularis</name>
    <dbReference type="NCBI Taxonomy" id="588596"/>
    <lineage>
        <taxon>Eukaryota</taxon>
        <taxon>Fungi</taxon>
        <taxon>Fungi incertae sedis</taxon>
        <taxon>Mucoromycota</taxon>
        <taxon>Glomeromycotina</taxon>
        <taxon>Glomeromycetes</taxon>
        <taxon>Glomerales</taxon>
        <taxon>Glomeraceae</taxon>
        <taxon>Rhizophagus</taxon>
    </lineage>
</organism>
<protein>
    <submittedName>
        <fullName evidence="1">Uncharacterized protein</fullName>
    </submittedName>
</protein>
<gene>
    <name evidence="1" type="ORF">RhiirC2_795835</name>
</gene>
<dbReference type="AlphaFoldDB" id="A0A2N1MAV3"/>